<evidence type="ECO:0000313" key="1">
    <source>
        <dbReference type="EMBL" id="KAK2076671.1"/>
    </source>
</evidence>
<protein>
    <submittedName>
        <fullName evidence="1">Uncharacterized protein</fullName>
    </submittedName>
</protein>
<keyword evidence="2" id="KW-1185">Reference proteome</keyword>
<gene>
    <name evidence="1" type="ORF">QBZ16_005431</name>
</gene>
<name>A0AAD9IE97_PROWI</name>
<dbReference type="Proteomes" id="UP001255856">
    <property type="component" value="Unassembled WGS sequence"/>
</dbReference>
<organism evidence="1 2">
    <name type="scientific">Prototheca wickerhamii</name>
    <dbReference type="NCBI Taxonomy" id="3111"/>
    <lineage>
        <taxon>Eukaryota</taxon>
        <taxon>Viridiplantae</taxon>
        <taxon>Chlorophyta</taxon>
        <taxon>core chlorophytes</taxon>
        <taxon>Trebouxiophyceae</taxon>
        <taxon>Chlorellales</taxon>
        <taxon>Chlorellaceae</taxon>
        <taxon>Prototheca</taxon>
    </lineage>
</organism>
<dbReference type="AlphaFoldDB" id="A0AAD9IE97"/>
<accession>A0AAD9IE97</accession>
<evidence type="ECO:0000313" key="2">
    <source>
        <dbReference type="Proteomes" id="UP001255856"/>
    </source>
</evidence>
<reference evidence="1" key="1">
    <citation type="submission" date="2021-01" db="EMBL/GenBank/DDBJ databases">
        <authorList>
            <person name="Eckstrom K.M.E."/>
        </authorList>
    </citation>
    <scope>NUCLEOTIDE SEQUENCE</scope>
    <source>
        <strain evidence="1">UVCC 0001</strain>
    </source>
</reference>
<proteinExistence type="predicted"/>
<sequence length="234" mass="24858">MAASLAAKGLGLSEANNTQGLGLGDLFTREGGALRPRLKRLEVPVRAFVAPVVSREAVRKLHAATTRYIASLVPSDGVWLQDPQAYHTTVFHASTHQHPVPAATAEVDAEAGAALRALRPLCPVFAVLDRVVATPGGAVLACWQVVPGSTEPRHTVSNLDILHTTLARLVTVPGPEASLAGAERLAAAAAAMTRELCGLETRFDRLWFVEEHELLALALDGAMEKRTLPLTCET</sequence>
<dbReference type="PANTHER" id="PTHR37204:SF1">
    <property type="entry name" value="TRANSMEMBRANE PROTEIN"/>
    <property type="match status" value="1"/>
</dbReference>
<dbReference type="PANTHER" id="PTHR37204">
    <property type="entry name" value="TRANSMEMBRANE PROTEIN"/>
    <property type="match status" value="1"/>
</dbReference>
<dbReference type="EMBL" id="JASFZW010000009">
    <property type="protein sequence ID" value="KAK2076671.1"/>
    <property type="molecule type" value="Genomic_DNA"/>
</dbReference>
<comment type="caution">
    <text evidence="1">The sequence shown here is derived from an EMBL/GenBank/DDBJ whole genome shotgun (WGS) entry which is preliminary data.</text>
</comment>